<dbReference type="InterPro" id="IPR000683">
    <property type="entry name" value="Gfo/Idh/MocA-like_OxRdtase_N"/>
</dbReference>
<comment type="caution">
    <text evidence="5">The sequence shown here is derived from an EMBL/GenBank/DDBJ whole genome shotgun (WGS) entry which is preliminary data.</text>
</comment>
<dbReference type="SUPFAM" id="SSF51735">
    <property type="entry name" value="NAD(P)-binding Rossmann-fold domains"/>
    <property type="match status" value="1"/>
</dbReference>
<dbReference type="AlphaFoldDB" id="A0A2R5EK51"/>
<dbReference type="Gene3D" id="3.40.50.720">
    <property type="entry name" value="NAD(P)-binding Rossmann-like Domain"/>
    <property type="match status" value="1"/>
</dbReference>
<proteinExistence type="inferred from homology"/>
<evidence type="ECO:0000313" key="5">
    <source>
        <dbReference type="EMBL" id="GBG06996.1"/>
    </source>
</evidence>
<dbReference type="Pfam" id="PF01408">
    <property type="entry name" value="GFO_IDH_MocA"/>
    <property type="match status" value="1"/>
</dbReference>
<dbReference type="PANTHER" id="PTHR43818">
    <property type="entry name" value="BCDNA.GH03377"/>
    <property type="match status" value="1"/>
</dbReference>
<evidence type="ECO:0000259" key="4">
    <source>
        <dbReference type="Pfam" id="PF02894"/>
    </source>
</evidence>
<evidence type="ECO:0000259" key="3">
    <source>
        <dbReference type="Pfam" id="PF01408"/>
    </source>
</evidence>
<keyword evidence="6" id="KW-1185">Reference proteome</keyword>
<evidence type="ECO:0000256" key="2">
    <source>
        <dbReference type="ARBA" id="ARBA00023002"/>
    </source>
</evidence>
<organism evidence="5 6">
    <name type="scientific">Paenibacillus agaridevorans</name>
    <dbReference type="NCBI Taxonomy" id="171404"/>
    <lineage>
        <taxon>Bacteria</taxon>
        <taxon>Bacillati</taxon>
        <taxon>Bacillota</taxon>
        <taxon>Bacilli</taxon>
        <taxon>Bacillales</taxon>
        <taxon>Paenibacillaceae</taxon>
        <taxon>Paenibacillus</taxon>
    </lineage>
</organism>
<feature type="domain" description="Gfo/Idh/MocA-like oxidoreductase N-terminal" evidence="3">
    <location>
        <begin position="5"/>
        <end position="121"/>
    </location>
</feature>
<name>A0A2R5EK51_9BACL</name>
<dbReference type="PANTHER" id="PTHR43818:SF11">
    <property type="entry name" value="BCDNA.GH03377"/>
    <property type="match status" value="1"/>
</dbReference>
<keyword evidence="2" id="KW-0560">Oxidoreductase</keyword>
<dbReference type="InterPro" id="IPR004104">
    <property type="entry name" value="Gfo/Idh/MocA-like_OxRdtase_C"/>
</dbReference>
<evidence type="ECO:0000256" key="1">
    <source>
        <dbReference type="ARBA" id="ARBA00010928"/>
    </source>
</evidence>
<protein>
    <submittedName>
        <fullName evidence="5">Oxidoreductase</fullName>
    </submittedName>
</protein>
<feature type="domain" description="Gfo/Idh/MocA-like oxidoreductase C-terminal" evidence="4">
    <location>
        <begin position="140"/>
        <end position="346"/>
    </location>
</feature>
<dbReference type="RefSeq" id="WP_108992138.1">
    <property type="nucleotide sequence ID" value="NZ_BDQX01000069.1"/>
</dbReference>
<dbReference type="EMBL" id="BDQX01000069">
    <property type="protein sequence ID" value="GBG06996.1"/>
    <property type="molecule type" value="Genomic_DNA"/>
</dbReference>
<sequence>MNTYKLGVVGLGEGRSIMSAAISSTRWELVQVCDINPAVCELRAEEFGFDQWTTDYGELLSNPAIDVVAIYSPDQLHLPHMIQALQAGKHVICTKPMLTSLEGANELLELAGRSGKHVFVGQSSRFFEPMIRQRADFERGRHGSIQTVEAHYIADSRWFLNKPWSRQKGFSWMYNFMIHAVDLVRWYLPGALEVTGYGNVSGNSRQYGLETWDSMRLLIRDEEGRIGQISGSYTLPALGSEVEPGIGCVIRGTMGSSRAEYSNLLYHTRFEGEGRKTYSFENKRDYYFRFEGNSHHAGEYQNYIDYFAECLDNGAKPLPDAEEAVVTLALMAAMERTMQEGGKPVRVDELLRENGLAHLRSSYGTRP</sequence>
<reference evidence="5 6" key="1">
    <citation type="submission" date="2017-08" db="EMBL/GenBank/DDBJ databases">
        <title>Substantial Increase in Enzyme Production by Combined Drug-Resistance Mutations in Paenibacillus agaridevorans.</title>
        <authorList>
            <person name="Tanaka Y."/>
            <person name="Funane K."/>
            <person name="Hosaka T."/>
            <person name="Shiwa Y."/>
            <person name="Fujita N."/>
            <person name="Miyazaki T."/>
            <person name="Yoshikawa H."/>
            <person name="Murakami K."/>
            <person name="Kasahara K."/>
            <person name="Inaoka T."/>
            <person name="Hiraga Y."/>
            <person name="Ochi K."/>
        </authorList>
    </citation>
    <scope>NUCLEOTIDE SEQUENCE [LARGE SCALE GENOMIC DNA]</scope>
    <source>
        <strain evidence="5 6">T-3040</strain>
    </source>
</reference>
<dbReference type="GO" id="GO:0000166">
    <property type="term" value="F:nucleotide binding"/>
    <property type="evidence" value="ECO:0007669"/>
    <property type="project" value="InterPro"/>
</dbReference>
<comment type="similarity">
    <text evidence="1">Belongs to the Gfo/Idh/MocA family.</text>
</comment>
<gene>
    <name evidence="5" type="ORF">PAT3040_01543</name>
</gene>
<accession>A0A2R5EK51</accession>
<dbReference type="InterPro" id="IPR050463">
    <property type="entry name" value="Gfo/Idh/MocA_oxidrdct_glycsds"/>
</dbReference>
<evidence type="ECO:0000313" key="6">
    <source>
        <dbReference type="Proteomes" id="UP000245202"/>
    </source>
</evidence>
<dbReference type="InterPro" id="IPR036291">
    <property type="entry name" value="NAD(P)-bd_dom_sf"/>
</dbReference>
<dbReference type="SUPFAM" id="SSF55347">
    <property type="entry name" value="Glyceraldehyde-3-phosphate dehydrogenase-like, C-terminal domain"/>
    <property type="match status" value="1"/>
</dbReference>
<dbReference type="GO" id="GO:0016491">
    <property type="term" value="F:oxidoreductase activity"/>
    <property type="evidence" value="ECO:0007669"/>
    <property type="project" value="UniProtKB-KW"/>
</dbReference>
<dbReference type="Pfam" id="PF02894">
    <property type="entry name" value="GFO_IDH_MocA_C"/>
    <property type="match status" value="1"/>
</dbReference>
<dbReference type="Gene3D" id="3.30.360.10">
    <property type="entry name" value="Dihydrodipicolinate Reductase, domain 2"/>
    <property type="match status" value="1"/>
</dbReference>
<dbReference type="Proteomes" id="UP000245202">
    <property type="component" value="Unassembled WGS sequence"/>
</dbReference>